<dbReference type="Gene3D" id="2.60.120.260">
    <property type="entry name" value="Galactose-binding domain-like"/>
    <property type="match status" value="1"/>
</dbReference>
<evidence type="ECO:0000256" key="4">
    <source>
        <dbReference type="ARBA" id="ARBA00012662"/>
    </source>
</evidence>
<dbReference type="Pfam" id="PF01120">
    <property type="entry name" value="Alpha_L_fucos"/>
    <property type="match status" value="1"/>
</dbReference>
<evidence type="ECO:0000256" key="1">
    <source>
        <dbReference type="ARBA" id="ARBA00001913"/>
    </source>
</evidence>
<dbReference type="InterPro" id="IPR017853">
    <property type="entry name" value="GH"/>
</dbReference>
<comment type="similarity">
    <text evidence="2">Belongs to the glycosyl hydrolase 29 family.</text>
</comment>
<evidence type="ECO:0000256" key="9">
    <source>
        <dbReference type="SAM" id="SignalP"/>
    </source>
</evidence>
<dbReference type="PROSITE" id="PS50022">
    <property type="entry name" value="FA58C_3"/>
    <property type="match status" value="1"/>
</dbReference>
<dbReference type="InterPro" id="IPR041371">
    <property type="entry name" value="GH92_N"/>
</dbReference>
<dbReference type="GO" id="GO:0000224">
    <property type="term" value="F:peptide-N4-(N-acetyl-beta-glucosaminyl)asparagine amidase activity"/>
    <property type="evidence" value="ECO:0007669"/>
    <property type="project" value="TreeGrafter"/>
</dbReference>
<dbReference type="InterPro" id="IPR012939">
    <property type="entry name" value="Glyco_hydro_92"/>
</dbReference>
<keyword evidence="5 9" id="KW-0732">Signal</keyword>
<comment type="caution">
    <text evidence="11">The sequence shown here is derived from an EMBL/GenBank/DDBJ whole genome shotgun (WGS) entry which is preliminary data.</text>
</comment>
<dbReference type="FunFam" id="1.20.1050.60:FF:000001">
    <property type="entry name" value="Putative alpha-1,2-mannosidase"/>
    <property type="match status" value="1"/>
</dbReference>
<organism evidence="11 12">
    <name type="scientific">Candidatus Ordinivivax streblomastigis</name>
    <dbReference type="NCBI Taxonomy" id="2540710"/>
    <lineage>
        <taxon>Bacteria</taxon>
        <taxon>Pseudomonadati</taxon>
        <taxon>Bacteroidota</taxon>
        <taxon>Bacteroidia</taxon>
        <taxon>Bacteroidales</taxon>
        <taxon>Candidatus Ordinivivax</taxon>
    </lineage>
</organism>
<dbReference type="GO" id="GO:0006516">
    <property type="term" value="P:glycoprotein catabolic process"/>
    <property type="evidence" value="ECO:0007669"/>
    <property type="project" value="TreeGrafter"/>
</dbReference>
<dbReference type="SMART" id="SM00812">
    <property type="entry name" value="Alpha_L_fucos"/>
    <property type="match status" value="1"/>
</dbReference>
<dbReference type="InterPro" id="IPR057739">
    <property type="entry name" value="Glyco_hydro_29_N"/>
</dbReference>
<dbReference type="InterPro" id="IPR005887">
    <property type="entry name" value="GH92_a_mannosidase_put"/>
</dbReference>
<dbReference type="FunFam" id="3.30.2080.10:FF:000001">
    <property type="entry name" value="Alpha-1,2-mannosidase subfamily"/>
    <property type="match status" value="1"/>
</dbReference>
<evidence type="ECO:0000256" key="3">
    <source>
        <dbReference type="ARBA" id="ARBA00011245"/>
    </source>
</evidence>
<dbReference type="Gene3D" id="3.20.20.80">
    <property type="entry name" value="Glycosidases"/>
    <property type="match status" value="1"/>
</dbReference>
<proteinExistence type="inferred from homology"/>
<evidence type="ECO:0000256" key="5">
    <source>
        <dbReference type="ARBA" id="ARBA00022729"/>
    </source>
</evidence>
<dbReference type="Pfam" id="PF07971">
    <property type="entry name" value="Glyco_hydro_92"/>
    <property type="match status" value="1"/>
</dbReference>
<feature type="chain" id="PRO_5024325491" description="alpha-L-fucosidase" evidence="9">
    <location>
        <begin position="27"/>
        <end position="1208"/>
    </location>
</feature>
<dbReference type="EC" id="3.2.1.51" evidence="4"/>
<dbReference type="GO" id="GO:0005829">
    <property type="term" value="C:cytosol"/>
    <property type="evidence" value="ECO:0007669"/>
    <property type="project" value="TreeGrafter"/>
</dbReference>
<protein>
    <recommendedName>
        <fullName evidence="4">alpha-L-fucosidase</fullName>
        <ecNumber evidence="4">3.2.1.51</ecNumber>
    </recommendedName>
</protein>
<keyword evidence="8" id="KW-0326">Glycosidase</keyword>
<dbReference type="SUPFAM" id="SSF51445">
    <property type="entry name" value="(Trans)glycosidases"/>
    <property type="match status" value="1"/>
</dbReference>
<comment type="cofactor">
    <cofactor evidence="1">
        <name>Ca(2+)</name>
        <dbReference type="ChEBI" id="CHEBI:29108"/>
    </cofactor>
</comment>
<accession>A0A5M8NWJ3</accession>
<keyword evidence="7" id="KW-0106">Calcium</keyword>
<evidence type="ECO:0000313" key="12">
    <source>
        <dbReference type="Proteomes" id="UP000324575"/>
    </source>
</evidence>
<dbReference type="Gene3D" id="3.30.2080.10">
    <property type="entry name" value="GH92 mannosidase domain"/>
    <property type="match status" value="1"/>
</dbReference>
<dbReference type="Gene3D" id="2.70.98.10">
    <property type="match status" value="1"/>
</dbReference>
<dbReference type="Pfam" id="PF17678">
    <property type="entry name" value="Glyco_hydro_92N"/>
    <property type="match status" value="1"/>
</dbReference>
<dbReference type="AlphaFoldDB" id="A0A5M8NWJ3"/>
<gene>
    <name evidence="11" type="ORF">EZS26_002611</name>
</gene>
<dbReference type="InterPro" id="IPR008928">
    <property type="entry name" value="6-hairpin_glycosidase_sf"/>
</dbReference>
<dbReference type="InterPro" id="IPR000421">
    <property type="entry name" value="FA58C"/>
</dbReference>
<dbReference type="SUPFAM" id="SSF49785">
    <property type="entry name" value="Galactose-binding domain-like"/>
    <property type="match status" value="1"/>
</dbReference>
<dbReference type="EMBL" id="SNRX01000023">
    <property type="protein sequence ID" value="KAA6301222.1"/>
    <property type="molecule type" value="Genomic_DNA"/>
</dbReference>
<dbReference type="NCBIfam" id="TIGR01180">
    <property type="entry name" value="aman2_put"/>
    <property type="match status" value="1"/>
</dbReference>
<dbReference type="PANTHER" id="PTHR12143:SF39">
    <property type="entry name" value="SECRETED PROTEIN"/>
    <property type="match status" value="1"/>
</dbReference>
<dbReference type="GO" id="GO:0005975">
    <property type="term" value="P:carbohydrate metabolic process"/>
    <property type="evidence" value="ECO:0007669"/>
    <property type="project" value="InterPro"/>
</dbReference>
<dbReference type="InterPro" id="IPR014718">
    <property type="entry name" value="GH-type_carb-bd"/>
</dbReference>
<evidence type="ECO:0000259" key="10">
    <source>
        <dbReference type="PROSITE" id="PS50022"/>
    </source>
</evidence>
<comment type="subunit">
    <text evidence="3">Monomer.</text>
</comment>
<dbReference type="InterPro" id="IPR050883">
    <property type="entry name" value="PNGase"/>
</dbReference>
<dbReference type="Gene3D" id="1.20.1050.60">
    <property type="entry name" value="alpha-1,2-mannosidase"/>
    <property type="match status" value="1"/>
</dbReference>
<evidence type="ECO:0000256" key="7">
    <source>
        <dbReference type="ARBA" id="ARBA00022837"/>
    </source>
</evidence>
<keyword evidence="6" id="KW-0378">Hydrolase</keyword>
<dbReference type="PANTHER" id="PTHR12143">
    <property type="entry name" value="PEPTIDE N-GLYCANASE PNGASE -RELATED"/>
    <property type="match status" value="1"/>
</dbReference>
<evidence type="ECO:0000256" key="2">
    <source>
        <dbReference type="ARBA" id="ARBA00007951"/>
    </source>
</evidence>
<evidence type="ECO:0000256" key="8">
    <source>
        <dbReference type="ARBA" id="ARBA00023295"/>
    </source>
</evidence>
<dbReference type="SUPFAM" id="SSF48208">
    <property type="entry name" value="Six-hairpin glycosidases"/>
    <property type="match status" value="1"/>
</dbReference>
<feature type="signal peptide" evidence="9">
    <location>
        <begin position="1"/>
        <end position="26"/>
    </location>
</feature>
<dbReference type="InterPro" id="IPR000933">
    <property type="entry name" value="Glyco_hydro_29"/>
</dbReference>
<dbReference type="GO" id="GO:0004560">
    <property type="term" value="F:alpha-L-fucosidase activity"/>
    <property type="evidence" value="ECO:0007669"/>
    <property type="project" value="InterPro"/>
</dbReference>
<dbReference type="GO" id="GO:0030246">
    <property type="term" value="F:carbohydrate binding"/>
    <property type="evidence" value="ECO:0007669"/>
    <property type="project" value="InterPro"/>
</dbReference>
<dbReference type="Gene3D" id="1.20.1610.10">
    <property type="entry name" value="alpha-1,2-mannosidases domains"/>
    <property type="match status" value="1"/>
</dbReference>
<reference evidence="11 12" key="1">
    <citation type="submission" date="2019-03" db="EMBL/GenBank/DDBJ databases">
        <title>Single cell metagenomics reveals metabolic interactions within the superorganism composed of flagellate Streblomastix strix and complex community of Bacteroidetes bacteria on its surface.</title>
        <authorList>
            <person name="Treitli S.C."/>
            <person name="Kolisko M."/>
            <person name="Husnik F."/>
            <person name="Keeling P."/>
            <person name="Hampl V."/>
        </authorList>
    </citation>
    <scope>NUCLEOTIDE SEQUENCE [LARGE SCALE GENOMIC DNA]</scope>
    <source>
        <strain evidence="11">St1</strain>
    </source>
</reference>
<evidence type="ECO:0000313" key="11">
    <source>
        <dbReference type="EMBL" id="KAA6301222.1"/>
    </source>
</evidence>
<dbReference type="Proteomes" id="UP000324575">
    <property type="component" value="Unassembled WGS sequence"/>
</dbReference>
<evidence type="ECO:0000256" key="6">
    <source>
        <dbReference type="ARBA" id="ARBA00022801"/>
    </source>
</evidence>
<dbReference type="InterPro" id="IPR008979">
    <property type="entry name" value="Galactose-bd-like_sf"/>
</dbReference>
<sequence length="1208" mass="137630">MNRLKKTRTISSFTLALLLLSGNVRGGDNEKTTPYVNPFIGTGAVENSLSGNTYPGATVPFGFIQLSPDTRENPEWQEPSGYDYNASKIYGFSHTHLSGTGVSDFFDVMLMPETDDLDVLAKTADYSSEFSHKNEQAKVGYYSVRLNRSDINAELTATTRTGMHRYTYPAEKPNNLVVDLNHSRDKNTWNTRITESQIRKVDDYTLEGYRVISGWAVLRKVYFYAQFSRPIQDLILIANDQAHIGLDVANGSNMRAVLHFAESKDPLLVKVALSPVSTRNAAENMIENPDWDFDKTVAQADNVWEKELSKIRIEGTPVQKEIFYTALYHAFIQPNTFSDSNGEYQTIDYTTRKLNAGDTHYSTFSLWDSYRATHPLYTLLQPERSADFVNSLLRQYDDYGYLPIWQLWGQENYCMIGNHAIPVIVDAVFKNIRNINVEKAYEAIKNSSLRSHTNAPFDTWEKYGYMPENKQSQSVSLSLEVAYNDWCVAQLAKYLGKTDDYNHFIKRSQFYRNLFNPETKFFWAKDDQGNWIEPFDPLRYGGNGGYPFTEGNAWQYLWYVPHDIPGFIELMGGKQAFEKKLDTFFTLKTENGEKNNNASGFIGQYAHGNEPSHHVAYLYNYVGKPEKAQYYVSKVLNELYNNTSSGYSGNEDCGQMSSWYIFSSMGFYPVNPISGIYVLGSPLLEKAVISLPEGKKFTVKAPKTSAEDIYIQSVKLNGLPYNYTYIKHEDIMKGGLLEFKMGKKPSKTWGIKPESSPANLPLSIQEAPKGKPLTELQQEFVDLKFGMFIHFNIPTFMDDDWADPDASPEIFNPVKLDCSQWAKVAKDASMSYGCLTTKHHSGFCIWDTKTTDYSVMSSPFKKDVVKEYVDAFRKEGLEVMLYYSILDTHHKIRPGHITTHHIDLIKAQLTELLTNYGEVKALIIDGWDAPWSRISYDAVPFEEIYYLIKSLQPNCLVMDLNAAKYPAEALFYTDIKSYEQGAGQHISKDSNRLPALSCLPINSAWFWKQDFPTSSVKSPDFIVNDNIVPFNEVYCNFILNAAPNRDGLIDDNAAESLRSVGKLWKNQGHIKPLPTFEKPIISHNIAKFKSVISSWSNDMNIMDFANDDNFTTAWQSNRAVKQPWLEITLGDTPQSFNLITITQQQNNIKKYRLEYFLNGSWHTLFAGTNNDALKIHRFETVKGNKVRIVIENFDAPPAIAELGIYNEK</sequence>
<feature type="domain" description="F5/8 type C" evidence="10">
    <location>
        <begin position="1106"/>
        <end position="1207"/>
    </location>
</feature>
<dbReference type="Pfam" id="PF00754">
    <property type="entry name" value="F5_F8_type_C"/>
    <property type="match status" value="1"/>
</dbReference>
<name>A0A5M8NWJ3_9BACT</name>